<evidence type="ECO:0000313" key="8">
    <source>
        <dbReference type="Proteomes" id="UP001312893"/>
    </source>
</evidence>
<dbReference type="Proteomes" id="UP001312893">
    <property type="component" value="Unassembled WGS sequence"/>
</dbReference>
<keyword evidence="4 5" id="KW-0012">Acyltransferase</keyword>
<feature type="domain" description="Maltose/galactoside acetyltransferase" evidence="6">
    <location>
        <begin position="5"/>
        <end position="59"/>
    </location>
</feature>
<dbReference type="InterPro" id="IPR001451">
    <property type="entry name" value="Hexapep"/>
</dbReference>
<evidence type="ECO:0000259" key="6">
    <source>
        <dbReference type="SMART" id="SM01266"/>
    </source>
</evidence>
<dbReference type="Pfam" id="PF12464">
    <property type="entry name" value="Mac"/>
    <property type="match status" value="1"/>
</dbReference>
<comment type="similarity">
    <text evidence="1 5">Belongs to the transferase hexapeptide repeat family.</text>
</comment>
<dbReference type="InterPro" id="IPR018357">
    <property type="entry name" value="Hexapep_transf_CS"/>
</dbReference>
<dbReference type="SUPFAM" id="SSF51161">
    <property type="entry name" value="Trimeric LpxA-like enzymes"/>
    <property type="match status" value="1"/>
</dbReference>
<protein>
    <recommendedName>
        <fullName evidence="5">Acetyltransferase</fullName>
        <ecNumber evidence="5">2.3.1.-</ecNumber>
    </recommendedName>
</protein>
<dbReference type="Pfam" id="PF00132">
    <property type="entry name" value="Hexapep"/>
    <property type="match status" value="1"/>
</dbReference>
<evidence type="ECO:0000313" key="7">
    <source>
        <dbReference type="EMBL" id="MEL0553407.1"/>
    </source>
</evidence>
<dbReference type="EMBL" id="JARXNK020000104">
    <property type="protein sequence ID" value="MEL0553407.1"/>
    <property type="molecule type" value="Genomic_DNA"/>
</dbReference>
<dbReference type="InterPro" id="IPR011004">
    <property type="entry name" value="Trimer_LpxA-like_sf"/>
</dbReference>
<dbReference type="PANTHER" id="PTHR43017">
    <property type="entry name" value="GALACTOSIDE O-ACETYLTRANSFERASE"/>
    <property type="match status" value="1"/>
</dbReference>
<accession>A0ABU9FCD2</accession>
<dbReference type="EC" id="2.3.1.-" evidence="5"/>
<evidence type="ECO:0000256" key="5">
    <source>
        <dbReference type="RuleBase" id="RU367021"/>
    </source>
</evidence>
<dbReference type="CDD" id="cd03357">
    <property type="entry name" value="LbH_MAT_GAT"/>
    <property type="match status" value="1"/>
</dbReference>
<dbReference type="PROSITE" id="PS00101">
    <property type="entry name" value="HEXAPEP_TRANSFERASES"/>
    <property type="match status" value="1"/>
</dbReference>
<keyword evidence="8" id="KW-1185">Reference proteome</keyword>
<evidence type="ECO:0000256" key="1">
    <source>
        <dbReference type="ARBA" id="ARBA00007274"/>
    </source>
</evidence>
<dbReference type="PANTHER" id="PTHR43017:SF1">
    <property type="entry name" value="ACETYLTRANSFERASE YJL218W-RELATED"/>
    <property type="match status" value="1"/>
</dbReference>
<name>A0ABU9FCD2_9ENTR</name>
<keyword evidence="2 5" id="KW-0808">Transferase</keyword>
<dbReference type="InterPro" id="IPR039369">
    <property type="entry name" value="LacA-like"/>
</dbReference>
<evidence type="ECO:0000256" key="3">
    <source>
        <dbReference type="ARBA" id="ARBA00022737"/>
    </source>
</evidence>
<dbReference type="Gene3D" id="2.160.10.10">
    <property type="entry name" value="Hexapeptide repeat proteins"/>
    <property type="match status" value="1"/>
</dbReference>
<reference evidence="7 8" key="1">
    <citation type="submission" date="2024-04" db="EMBL/GenBank/DDBJ databases">
        <title>Two novel Raoultella species associated with bleeding cankers of broadleaf hosts, Raoultella scottia sp. nov. and Raoultella lignicola sp. nov.</title>
        <authorList>
            <person name="Brady C.L."/>
        </authorList>
    </citation>
    <scope>NUCLEOTIDE SEQUENCE [LARGE SCALE GENOMIC DNA]</scope>
    <source>
        <strain evidence="7 8">TW_WC1a.1</strain>
    </source>
</reference>
<evidence type="ECO:0000256" key="4">
    <source>
        <dbReference type="ARBA" id="ARBA00023315"/>
    </source>
</evidence>
<dbReference type="SMART" id="SM01266">
    <property type="entry name" value="Mac"/>
    <property type="match status" value="1"/>
</dbReference>
<organism evidence="7 8">
    <name type="scientific">Raoultella lignicola</name>
    <dbReference type="NCBI Taxonomy" id="3040939"/>
    <lineage>
        <taxon>Bacteria</taxon>
        <taxon>Pseudomonadati</taxon>
        <taxon>Pseudomonadota</taxon>
        <taxon>Gammaproteobacteria</taxon>
        <taxon>Enterobacterales</taxon>
        <taxon>Enterobacteriaceae</taxon>
        <taxon>Klebsiella/Raoultella group</taxon>
        <taxon>Raoultella</taxon>
    </lineage>
</organism>
<keyword evidence="3" id="KW-0677">Repeat</keyword>
<comment type="caution">
    <text evidence="7">The sequence shown here is derived from an EMBL/GenBank/DDBJ whole genome shotgun (WGS) entry which is preliminary data.</text>
</comment>
<dbReference type="InterPro" id="IPR024688">
    <property type="entry name" value="Mac_dom"/>
</dbReference>
<dbReference type="RefSeq" id="WP_187042704.1">
    <property type="nucleotide sequence ID" value="NZ_JARXNK020000104.1"/>
</dbReference>
<proteinExistence type="inferred from homology"/>
<sequence length="204" mass="21864">MMTQRERLAGGYLYTDMGEGMPEERLRGKTLTFEFNHTSPAEPEKRVALIRQLMGSVGKNVWIEPPLHVAYGSQITLGDNFYANFNLVVVDDGKVVIGNNVMIAPNVTISTTGHPVDPTVRITGQQFSQTVTLEDNVWIGSGAVINPGVTIGRNSVIGAGSVVTKDIPADVVAAGVPCRVLRPIGEQDRQNALAGLPQPAVTTE</sequence>
<gene>
    <name evidence="7" type="ORF">QFI96_017070</name>
</gene>
<evidence type="ECO:0000256" key="2">
    <source>
        <dbReference type="ARBA" id="ARBA00022679"/>
    </source>
</evidence>